<geneLocation type="plasmid" evidence="5">
    <name>LMA_pa</name>
</geneLocation>
<evidence type="ECO:0000259" key="4">
    <source>
        <dbReference type="PROSITE" id="PS52029"/>
    </source>
</evidence>
<dbReference type="GO" id="GO:0071555">
    <property type="term" value="P:cell wall organization"/>
    <property type="evidence" value="ECO:0007669"/>
    <property type="project" value="UniProtKB-UniRule"/>
</dbReference>
<reference evidence="5 6" key="1">
    <citation type="submission" date="2015-04" db="EMBL/GenBank/DDBJ databases">
        <title>Carnobacterium maltaromaticum LMA28 complete chromosome sequence.</title>
        <authorList>
            <person name="Borges F."/>
            <person name="Cailliez-Grimal C."/>
        </authorList>
    </citation>
    <scope>NUCLEOTIDE SEQUENCE [LARGE SCALE GENOMIC DNA]</scope>
    <source>
        <strain evidence="5 6">LMA28</strain>
        <plasmid evidence="6">Chromosome</plasmid>
    </source>
</reference>
<protein>
    <submittedName>
        <fullName evidence="5">ErfK/YbiS/YcfS/YnhG family protein</fullName>
    </submittedName>
</protein>
<dbReference type="Pfam" id="PF18449">
    <property type="entry name" value="Endotoxin_C2"/>
    <property type="match status" value="1"/>
</dbReference>
<dbReference type="GO" id="GO:0008360">
    <property type="term" value="P:regulation of cell shape"/>
    <property type="evidence" value="ECO:0007669"/>
    <property type="project" value="UniProtKB-UniRule"/>
</dbReference>
<evidence type="ECO:0000313" key="5">
    <source>
        <dbReference type="EMBL" id="CRI06667.1"/>
    </source>
</evidence>
<dbReference type="RefSeq" id="WP_176455267.1">
    <property type="nucleotide sequence ID" value="NZ_LN846932.1"/>
</dbReference>
<dbReference type="AlphaFoldDB" id="A0A1Z5AX89"/>
<keyword evidence="1" id="KW-0961">Cell wall biogenesis/degradation</keyword>
<dbReference type="GO" id="GO:0016740">
    <property type="term" value="F:transferase activity"/>
    <property type="evidence" value="ECO:0007669"/>
    <property type="project" value="InterPro"/>
</dbReference>
<comment type="pathway">
    <text evidence="1">Cell wall biogenesis; peptidoglycan biosynthesis.</text>
</comment>
<dbReference type="InterPro" id="IPR005490">
    <property type="entry name" value="LD_TPept_cat_dom"/>
</dbReference>
<dbReference type="PROSITE" id="PS52029">
    <property type="entry name" value="LD_TPASE"/>
    <property type="match status" value="1"/>
</dbReference>
<dbReference type="PANTHER" id="PTHR38589:SF1">
    <property type="entry name" value="BLR0621 PROTEIN"/>
    <property type="match status" value="1"/>
</dbReference>
<dbReference type="EMBL" id="LN846932">
    <property type="protein sequence ID" value="CRI06667.1"/>
    <property type="molecule type" value="Genomic_DNA"/>
</dbReference>
<evidence type="ECO:0000256" key="3">
    <source>
        <dbReference type="SAM" id="MobiDB-lite"/>
    </source>
</evidence>
<evidence type="ECO:0000256" key="2">
    <source>
        <dbReference type="SAM" id="Coils"/>
    </source>
</evidence>
<feature type="coiled-coil region" evidence="2">
    <location>
        <begin position="159"/>
        <end position="186"/>
    </location>
</feature>
<dbReference type="Proteomes" id="UP000464233">
    <property type="component" value="Plasmid LMA_pa"/>
</dbReference>
<proteinExistence type="predicted"/>
<feature type="active site" description="Proton donor/acceptor" evidence="1">
    <location>
        <position position="446"/>
    </location>
</feature>
<feature type="region of interest" description="Disordered" evidence="3">
    <location>
        <begin position="240"/>
        <end position="297"/>
    </location>
</feature>
<evidence type="ECO:0000313" key="6">
    <source>
        <dbReference type="Proteomes" id="UP000464233"/>
    </source>
</evidence>
<accession>A0A1Z5AX89</accession>
<keyword evidence="5" id="KW-0614">Plasmid</keyword>
<feature type="compositionally biased region" description="Low complexity" evidence="3">
    <location>
        <begin position="250"/>
        <end position="267"/>
    </location>
</feature>
<feature type="compositionally biased region" description="Basic and acidic residues" evidence="3">
    <location>
        <begin position="240"/>
        <end position="249"/>
    </location>
</feature>
<keyword evidence="1" id="KW-0133">Cell shape</keyword>
<keyword evidence="2" id="KW-0175">Coiled coil</keyword>
<gene>
    <name evidence="5" type="ORF">BN424_pa0002</name>
</gene>
<organism evidence="5 6">
    <name type="scientific">Carnobacterium maltaromaticum</name>
    <name type="common">Carnobacterium piscicola</name>
    <dbReference type="NCBI Taxonomy" id="2751"/>
    <lineage>
        <taxon>Bacteria</taxon>
        <taxon>Bacillati</taxon>
        <taxon>Bacillota</taxon>
        <taxon>Bacilli</taxon>
        <taxon>Lactobacillales</taxon>
        <taxon>Carnobacteriaceae</taxon>
        <taxon>Carnobacterium</taxon>
    </lineage>
</organism>
<dbReference type="GO" id="GO:0009252">
    <property type="term" value="P:peptidoglycan biosynthetic process"/>
    <property type="evidence" value="ECO:0007669"/>
    <property type="project" value="UniProtKB-KW"/>
</dbReference>
<sequence length="489" mass="52845">MKKMVGNITKKQKVIGLCVASVFLVGGGLVYANSTPKTVENTSVKAQGKQPSIDSYENNLLKVVNDSYKDEKREFLADGFDQKQVENIRTVLKTKIKESNKTKKVLGLEEQAQFAILMFNVETEYSNLFVSEGNLKENADVTLVTGLVEGLKKAKPVFYKERIMQIEEIKKEIEQTKEATDSVNSLFTDSTRTTIKEEITRDNYTEAKTKVDGLKDNEIKKTLSNALVNVDNHFIELEKANETQEKEEASQQTTTENTNSNNSTETQVSSGADSGTSSNPQTPTDNGNSNAPQAQGGIEGIVASSPSAQYTDQIIGVVASGSSAQVYLFEKNGGQWQTVLSTGGQVGSGGVGQASEYVSNTPKGSYGMSLAFGTGGNPGSPLPYRQITPNSYWISNVNDPQYNTWQERPSSDGADEHLASYPQQYQYAIALDYNGGVGGGSAFFLHVSNGAPTAGCIAVPLGVMQQLITRIHGGARIINVNSQAELGNY</sequence>
<feature type="compositionally biased region" description="Polar residues" evidence="3">
    <location>
        <begin position="268"/>
        <end position="293"/>
    </location>
</feature>
<keyword evidence="1" id="KW-0573">Peptidoglycan synthesis</keyword>
<evidence type="ECO:0000256" key="1">
    <source>
        <dbReference type="PROSITE-ProRule" id="PRU01373"/>
    </source>
</evidence>
<feature type="domain" description="L,D-TPase catalytic" evidence="4">
    <location>
        <begin position="315"/>
        <end position="480"/>
    </location>
</feature>
<dbReference type="InterPro" id="IPR054544">
    <property type="entry name" value="Pest_crys_Cry1Aa_dom-IV"/>
</dbReference>
<feature type="active site" description="Nucleophile" evidence="1">
    <location>
        <position position="456"/>
    </location>
</feature>
<name>A0A1Z5AX89_CARML</name>
<reference evidence="5 6" key="2">
    <citation type="submission" date="2015-04" db="EMBL/GenBank/DDBJ databases">
        <title>Carnobacterium maltaromaticum LMA28 plasmids.</title>
        <authorList>
            <person name="Cailliez-Grimal C."/>
            <person name="Iskandar C."/>
        </authorList>
    </citation>
    <scope>NUCLEOTIDE SEQUENCE [LARGE SCALE GENOMIC DNA]</scope>
    <source>
        <strain evidence="5 6">LMA28</strain>
        <plasmid evidence="6">Chromosome</plasmid>
    </source>
</reference>
<dbReference type="PANTHER" id="PTHR38589">
    <property type="entry name" value="BLR0621 PROTEIN"/>
    <property type="match status" value="1"/>
</dbReference>